<feature type="transmembrane region" description="Helical" evidence="6">
    <location>
        <begin position="152"/>
        <end position="172"/>
    </location>
</feature>
<comment type="caution">
    <text evidence="7">The sequence shown here is derived from an EMBL/GenBank/DDBJ whole genome shotgun (WGS) entry which is preliminary data.</text>
</comment>
<dbReference type="InterPro" id="IPR022791">
    <property type="entry name" value="L-PG_synthase/AglD"/>
</dbReference>
<reference evidence="7 8" key="1">
    <citation type="submission" date="2018-12" db="EMBL/GenBank/DDBJ databases">
        <title>Corynebacterium sanguinis sp. nov., a clinically-associated and environmental corynebacterium.</title>
        <authorList>
            <person name="Gonzales-Siles L."/>
            <person name="Jaen-Luchoro D."/>
            <person name="Cardew S."/>
            <person name="Inganas E."/>
            <person name="Ohlen M."/>
            <person name="Jensie-Markopolous S."/>
            <person name="Pinyeiro-Iglesias B."/>
            <person name="Molin K."/>
            <person name="Skovbjerg S."/>
            <person name="Svensson-Stadler L."/>
            <person name="Funke G."/>
            <person name="Moore E.R.B."/>
        </authorList>
    </citation>
    <scope>NUCLEOTIDE SEQUENCE [LARGE SCALE GENOMIC DNA]</scope>
    <source>
        <strain evidence="7 8">58734</strain>
    </source>
</reference>
<accession>A0A6C1TVN0</accession>
<name>A0A6C1TVN0_9CORY</name>
<dbReference type="GO" id="GO:0005886">
    <property type="term" value="C:plasma membrane"/>
    <property type="evidence" value="ECO:0007669"/>
    <property type="project" value="UniProtKB-SubCell"/>
</dbReference>
<evidence type="ECO:0000313" key="7">
    <source>
        <dbReference type="EMBL" id="TVS27466.1"/>
    </source>
</evidence>
<protein>
    <submittedName>
        <fullName evidence="7">UPF0104 family protein</fullName>
    </submittedName>
</protein>
<dbReference type="AlphaFoldDB" id="A0A6C1TVN0"/>
<feature type="transmembrane region" description="Helical" evidence="6">
    <location>
        <begin position="119"/>
        <end position="146"/>
    </location>
</feature>
<feature type="transmembrane region" description="Helical" evidence="6">
    <location>
        <begin position="42"/>
        <end position="64"/>
    </location>
</feature>
<dbReference type="EMBL" id="RXIR01000019">
    <property type="protein sequence ID" value="TVS27466.1"/>
    <property type="molecule type" value="Genomic_DNA"/>
</dbReference>
<sequence>MRSQVWRWVRWLTPLAVLVLLALVFRDELSFIGEATRALADAPLAPVAAAIACALLSIVCMAAVMQLLINVERPVAHLPQASAITLASNAWSTSIPGGPAVSAWLTFRVQRSWGASAGVCGWFFVVSGALSTVWLVLIGIAAVIFLGASLSLTALGVSLALAVATTLALYWATRNPELLKSWVRYVPERVRGKLISVIDEVSRIRMSAGRFALTALLTLLNRLFDLAVLYFSVWATSGEVPLSNPGLNQTTLAGVTLAFVMTKLAGAAQVTPGGVGTVEAIAAGTLVAGGLPLVDATAATLIYRGVSFALITAIGWVVYLATYAGRGFMLGAPQPDAAPRVSS</sequence>
<dbReference type="Proteomes" id="UP000336646">
    <property type="component" value="Unassembled WGS sequence"/>
</dbReference>
<evidence type="ECO:0000256" key="1">
    <source>
        <dbReference type="ARBA" id="ARBA00004651"/>
    </source>
</evidence>
<keyword evidence="2" id="KW-1003">Cell membrane</keyword>
<comment type="subcellular location">
    <subcellularLocation>
        <location evidence="1">Cell membrane</location>
        <topology evidence="1">Multi-pass membrane protein</topology>
    </subcellularLocation>
</comment>
<dbReference type="Pfam" id="PF03706">
    <property type="entry name" value="LPG_synthase_TM"/>
    <property type="match status" value="1"/>
</dbReference>
<evidence type="ECO:0000256" key="3">
    <source>
        <dbReference type="ARBA" id="ARBA00022692"/>
    </source>
</evidence>
<evidence type="ECO:0000313" key="8">
    <source>
        <dbReference type="Proteomes" id="UP000336646"/>
    </source>
</evidence>
<keyword evidence="3 6" id="KW-0812">Transmembrane</keyword>
<dbReference type="RefSeq" id="WP_144773471.1">
    <property type="nucleotide sequence ID" value="NZ_RXIR01000019.1"/>
</dbReference>
<dbReference type="PANTHER" id="PTHR39087">
    <property type="entry name" value="UPF0104 MEMBRANE PROTEIN MJ1595"/>
    <property type="match status" value="1"/>
</dbReference>
<feature type="transmembrane region" description="Helical" evidence="6">
    <location>
        <begin position="301"/>
        <end position="321"/>
    </location>
</feature>
<evidence type="ECO:0000256" key="2">
    <source>
        <dbReference type="ARBA" id="ARBA00022475"/>
    </source>
</evidence>
<dbReference type="PANTHER" id="PTHR39087:SF2">
    <property type="entry name" value="UPF0104 MEMBRANE PROTEIN MJ1595"/>
    <property type="match status" value="1"/>
</dbReference>
<feature type="transmembrane region" description="Helical" evidence="6">
    <location>
        <begin position="211"/>
        <end position="233"/>
    </location>
</feature>
<organism evidence="7 8">
    <name type="scientific">Corynebacterium sanguinis</name>
    <dbReference type="NCBI Taxonomy" id="2594913"/>
    <lineage>
        <taxon>Bacteria</taxon>
        <taxon>Bacillati</taxon>
        <taxon>Actinomycetota</taxon>
        <taxon>Actinomycetes</taxon>
        <taxon>Mycobacteriales</taxon>
        <taxon>Corynebacteriaceae</taxon>
        <taxon>Corynebacterium</taxon>
    </lineage>
</organism>
<keyword evidence="5 6" id="KW-0472">Membrane</keyword>
<keyword evidence="4 6" id="KW-1133">Transmembrane helix</keyword>
<gene>
    <name evidence="7" type="ORF">EKI59_08740</name>
</gene>
<dbReference type="OrthoDB" id="4481258at2"/>
<evidence type="ECO:0000256" key="6">
    <source>
        <dbReference type="SAM" id="Phobius"/>
    </source>
</evidence>
<proteinExistence type="predicted"/>
<evidence type="ECO:0000256" key="4">
    <source>
        <dbReference type="ARBA" id="ARBA00022989"/>
    </source>
</evidence>
<evidence type="ECO:0000256" key="5">
    <source>
        <dbReference type="ARBA" id="ARBA00023136"/>
    </source>
</evidence>